<feature type="domain" description="Methyltransferase type 11" evidence="1">
    <location>
        <begin position="49"/>
        <end position="145"/>
    </location>
</feature>
<keyword evidence="3" id="KW-1185">Reference proteome</keyword>
<protein>
    <submittedName>
        <fullName evidence="2">Putative methyltransferase YcgJ</fullName>
    </submittedName>
</protein>
<dbReference type="EMBL" id="AP019697">
    <property type="protein sequence ID" value="BBK26215.1"/>
    <property type="molecule type" value="Genomic_DNA"/>
</dbReference>
<dbReference type="SUPFAM" id="SSF53335">
    <property type="entry name" value="S-adenosyl-L-methionine-dependent methyltransferases"/>
    <property type="match status" value="1"/>
</dbReference>
<dbReference type="Pfam" id="PF08241">
    <property type="entry name" value="Methyltransf_11"/>
    <property type="match status" value="1"/>
</dbReference>
<dbReference type="PANTHER" id="PTHR43591">
    <property type="entry name" value="METHYLTRANSFERASE"/>
    <property type="match status" value="1"/>
</dbReference>
<dbReference type="KEGG" id="dho:Dia5BBH33_21500"/>
<dbReference type="InterPro" id="IPR013216">
    <property type="entry name" value="Methyltransf_11"/>
</dbReference>
<dbReference type="GO" id="GO:0008757">
    <property type="term" value="F:S-adenosylmethionine-dependent methyltransferase activity"/>
    <property type="evidence" value="ECO:0007669"/>
    <property type="project" value="InterPro"/>
</dbReference>
<organism evidence="2 3">
    <name type="scientific">Dialister hominis</name>
    <dbReference type="NCBI Taxonomy" id="2582419"/>
    <lineage>
        <taxon>Bacteria</taxon>
        <taxon>Bacillati</taxon>
        <taxon>Bacillota</taxon>
        <taxon>Negativicutes</taxon>
        <taxon>Veillonellales</taxon>
        <taxon>Veillonellaceae</taxon>
        <taxon>Dialister</taxon>
    </lineage>
</organism>
<proteinExistence type="predicted"/>
<name>A0A8D5A791_9FIRM</name>
<evidence type="ECO:0000313" key="2">
    <source>
        <dbReference type="EMBL" id="BBK26215.1"/>
    </source>
</evidence>
<dbReference type="CDD" id="cd02440">
    <property type="entry name" value="AdoMet_MTases"/>
    <property type="match status" value="1"/>
</dbReference>
<dbReference type="InterPro" id="IPR029063">
    <property type="entry name" value="SAM-dependent_MTases_sf"/>
</dbReference>
<dbReference type="Proteomes" id="UP000320585">
    <property type="component" value="Chromosome"/>
</dbReference>
<dbReference type="GeneID" id="92717340"/>
<dbReference type="AlphaFoldDB" id="A0A8D5A791"/>
<evidence type="ECO:0000259" key="1">
    <source>
        <dbReference type="Pfam" id="PF08241"/>
    </source>
</evidence>
<reference evidence="3" key="1">
    <citation type="submission" date="2019-05" db="EMBL/GenBank/DDBJ databases">
        <title>Complete genome sequencing of Dialister sp. strain 5BBH33.</title>
        <authorList>
            <person name="Sakamoto M."/>
            <person name="Murakami T."/>
            <person name="Mori H."/>
        </authorList>
    </citation>
    <scope>NUCLEOTIDE SEQUENCE [LARGE SCALE GENOMIC DNA]</scope>
    <source>
        <strain evidence="3">5BBH33</strain>
    </source>
</reference>
<dbReference type="GO" id="GO:0032259">
    <property type="term" value="P:methylation"/>
    <property type="evidence" value="ECO:0007669"/>
    <property type="project" value="UniProtKB-KW"/>
</dbReference>
<dbReference type="Gene3D" id="3.40.50.150">
    <property type="entry name" value="Vaccinia Virus protein VP39"/>
    <property type="match status" value="1"/>
</dbReference>
<gene>
    <name evidence="2" type="primary">ycgJ_1</name>
    <name evidence="2" type="ORF">Dia5BBH33_21500</name>
</gene>
<keyword evidence="2" id="KW-0489">Methyltransferase</keyword>
<dbReference type="RefSeq" id="WP_162501809.1">
    <property type="nucleotide sequence ID" value="NZ_AP019697.1"/>
</dbReference>
<accession>A0A8D5A791</accession>
<sequence>MKPENIEKIHESFAQQAAEFEKPGRIFSKKEYLDYIVASVNPDKEDVMLEAAAGTCAVSRAFAPYVKTVVSMDGTPVMLETGRKQADKEGHRNIIFTKGFVEDIPFLDGFFDIVISRLAFHHFTDPNAAFHEMARVVKPGGRLVLVDMAATPEPDRTVRDEFEILRDPSHVRNLSEEEMVDLFKGENLSIEVHSSKTIPQDLEGWMDVTHTPEDVRKVIRTAMETELSGGKKTGFAPYRKENGIGFDHKWILITGRK</sequence>
<evidence type="ECO:0000313" key="3">
    <source>
        <dbReference type="Proteomes" id="UP000320585"/>
    </source>
</evidence>
<keyword evidence="2" id="KW-0808">Transferase</keyword>